<protein>
    <submittedName>
        <fullName evidence="3">AAA family ATPase</fullName>
    </submittedName>
</protein>
<keyword evidence="1" id="KW-0175">Coiled coil</keyword>
<evidence type="ECO:0000313" key="4">
    <source>
        <dbReference type="Proteomes" id="UP001523392"/>
    </source>
</evidence>
<dbReference type="SUPFAM" id="SSF52540">
    <property type="entry name" value="P-loop containing nucleoside triphosphate hydrolases"/>
    <property type="match status" value="2"/>
</dbReference>
<dbReference type="Pfam" id="PF13514">
    <property type="entry name" value="AAA_27"/>
    <property type="match status" value="1"/>
</dbReference>
<feature type="coiled-coil region" evidence="1">
    <location>
        <begin position="319"/>
        <end position="346"/>
    </location>
</feature>
<evidence type="ECO:0000259" key="2">
    <source>
        <dbReference type="Pfam" id="PF13514"/>
    </source>
</evidence>
<comment type="caution">
    <text evidence="3">The sequence shown here is derived from an EMBL/GenBank/DDBJ whole genome shotgun (WGS) entry which is preliminary data.</text>
</comment>
<accession>A0ABT1D9X7</accession>
<name>A0ABT1D9X7_9PROT</name>
<feature type="domain" description="YhaN AAA" evidence="2">
    <location>
        <begin position="6"/>
        <end position="203"/>
    </location>
</feature>
<dbReference type="Gene3D" id="3.40.50.300">
    <property type="entry name" value="P-loop containing nucleotide triphosphate hydrolases"/>
    <property type="match status" value="1"/>
</dbReference>
<dbReference type="CDD" id="cd00267">
    <property type="entry name" value="ABC_ATPase"/>
    <property type="match status" value="1"/>
</dbReference>
<gene>
    <name evidence="3" type="ORF">JYK14_21625</name>
</gene>
<keyword evidence="4" id="KW-1185">Reference proteome</keyword>
<organism evidence="3 4">
    <name type="scientific">Siccirubricoccus soli</name>
    <dbReference type="NCBI Taxonomy" id="2899147"/>
    <lineage>
        <taxon>Bacteria</taxon>
        <taxon>Pseudomonadati</taxon>
        <taxon>Pseudomonadota</taxon>
        <taxon>Alphaproteobacteria</taxon>
        <taxon>Acetobacterales</taxon>
        <taxon>Roseomonadaceae</taxon>
        <taxon>Siccirubricoccus</taxon>
    </lineage>
</organism>
<feature type="non-terminal residue" evidence="3">
    <location>
        <position position="442"/>
    </location>
</feature>
<proteinExistence type="predicted"/>
<dbReference type="InterPro" id="IPR038734">
    <property type="entry name" value="YhaN_AAA"/>
</dbReference>
<dbReference type="EMBL" id="JAFIRR010000150">
    <property type="protein sequence ID" value="MCO6418738.1"/>
    <property type="molecule type" value="Genomic_DNA"/>
</dbReference>
<evidence type="ECO:0000313" key="3">
    <source>
        <dbReference type="EMBL" id="MCO6418738.1"/>
    </source>
</evidence>
<sequence>MAFEAHRYGPFDALRLELDPRPGCLNLVLAPNGAGKSVLLRAICDLLFGIPARTPMDFRYGYSGMRLMAEAVDAAGKPFAFGRRKGMGNTLIDAAGAELPREVLRPVLGDVDQPLLERLFVLGTERLRAGGEELLASGGALGAALQAAAGGLRDAHKLRGELTELRDRLAPTRANKTRPFYQGLEGLQTAQRTLKQELWRPEEFLAQEKALAAAEAGLAAAREKGRGAAAEILRLERIRAVRPWLAAAEAARGWLAAHPDAPALGAELAPRFQTLRGQLSRAATEHEAALRRRETLAGQLASLLGAPALLAEAERIGLLAEELAGAERAERELPRLEAAQAEAAAALARLLRQLGAEVPPAEAARLIPARAELAAARQLGGAAAGLATALEEAASRQAAAGPRLEAARKALAALPPPASEDRLTALLREVREAGEPAAAAAA</sequence>
<dbReference type="RefSeq" id="WP_252955391.1">
    <property type="nucleotide sequence ID" value="NZ_JAFIRR010000150.1"/>
</dbReference>
<dbReference type="PANTHER" id="PTHR41259:SF1">
    <property type="entry name" value="DOUBLE-STRAND BREAK REPAIR RAD50 ATPASE, PUTATIVE-RELATED"/>
    <property type="match status" value="1"/>
</dbReference>
<reference evidence="3 4" key="1">
    <citation type="submission" date="2021-12" db="EMBL/GenBank/DDBJ databases">
        <title>Siccirubricoccus leaddurans sp. nov., a high concentration Zn2+ tolerance bacterium.</title>
        <authorList>
            <person name="Cao Y."/>
        </authorList>
    </citation>
    <scope>NUCLEOTIDE SEQUENCE [LARGE SCALE GENOMIC DNA]</scope>
    <source>
        <strain evidence="3 4">KC 17139</strain>
    </source>
</reference>
<dbReference type="Proteomes" id="UP001523392">
    <property type="component" value="Unassembled WGS sequence"/>
</dbReference>
<evidence type="ECO:0000256" key="1">
    <source>
        <dbReference type="SAM" id="Coils"/>
    </source>
</evidence>
<dbReference type="InterPro" id="IPR027417">
    <property type="entry name" value="P-loop_NTPase"/>
</dbReference>
<dbReference type="PANTHER" id="PTHR41259">
    <property type="entry name" value="DOUBLE-STRAND BREAK REPAIR RAD50 ATPASE, PUTATIVE-RELATED"/>
    <property type="match status" value="1"/>
</dbReference>